<dbReference type="PANTHER" id="PTHR48090">
    <property type="entry name" value="UNDECAPRENYL-PHOSPHATE 4-DEOXY-4-FORMAMIDO-L-ARABINOSE TRANSFERASE-RELATED"/>
    <property type="match status" value="1"/>
</dbReference>
<dbReference type="AlphaFoldDB" id="A0A948TI84"/>
<dbReference type="Gene3D" id="3.90.550.10">
    <property type="entry name" value="Spore Coat Polysaccharide Biosynthesis Protein SpsA, Chain A"/>
    <property type="match status" value="1"/>
</dbReference>
<sequence length="311" mass="35371">MKKLLSVVVPCYNECEALPYFYPAVSKVLRSIPDLDVEYWFIDDGSQDNTLTELRKLHDNCPDNIHYITFSRNFGKEAALYAGLQAANGDYVVVMDADLQDPPSMLPTMYQYLADGEYDCVGTRRVDRKGEAKFKSFLSNMFYKVINKISNTAIVPGARDYRMMTRQMVDAVLSMTECNRFSKGIFSWVGFRTKYLDYHNVERVAGKSDWSTRSLFKYAINGITDFSEAPLSIAVWLGLAAAFLSILGIIFVVVRHFIDPHSSVFGWASMVSIILMLGGVQLLCLGIMGKYVSRIYLQVKHRPIYIIKEKK</sequence>
<evidence type="ECO:0000259" key="2">
    <source>
        <dbReference type="Pfam" id="PF00535"/>
    </source>
</evidence>
<evidence type="ECO:0000256" key="1">
    <source>
        <dbReference type="SAM" id="Phobius"/>
    </source>
</evidence>
<dbReference type="Proteomes" id="UP000777303">
    <property type="component" value="Unassembled WGS sequence"/>
</dbReference>
<feature type="transmembrane region" description="Helical" evidence="1">
    <location>
        <begin position="266"/>
        <end position="288"/>
    </location>
</feature>
<organism evidence="3 4">
    <name type="scientific">Candidatus Paralactobacillus gallistercoris</name>
    <dbReference type="NCBI Taxonomy" id="2838724"/>
    <lineage>
        <taxon>Bacteria</taxon>
        <taxon>Bacillati</taxon>
        <taxon>Bacillota</taxon>
        <taxon>Bacilli</taxon>
        <taxon>Lactobacillales</taxon>
        <taxon>Lactobacillaceae</taxon>
        <taxon>Lactobacillus</taxon>
    </lineage>
</organism>
<dbReference type="PANTHER" id="PTHR48090:SF8">
    <property type="entry name" value="GLYCOSYLTRANSFERASE CSBB-RELATED"/>
    <property type="match status" value="1"/>
</dbReference>
<dbReference type="GO" id="GO:0005886">
    <property type="term" value="C:plasma membrane"/>
    <property type="evidence" value="ECO:0007669"/>
    <property type="project" value="TreeGrafter"/>
</dbReference>
<evidence type="ECO:0000313" key="3">
    <source>
        <dbReference type="EMBL" id="MBU3851108.1"/>
    </source>
</evidence>
<dbReference type="SUPFAM" id="SSF53448">
    <property type="entry name" value="Nucleotide-diphospho-sugar transferases"/>
    <property type="match status" value="1"/>
</dbReference>
<keyword evidence="1" id="KW-0812">Transmembrane</keyword>
<accession>A0A948TI84</accession>
<keyword evidence="1" id="KW-0472">Membrane</keyword>
<dbReference type="Pfam" id="PF00535">
    <property type="entry name" value="Glycos_transf_2"/>
    <property type="match status" value="1"/>
</dbReference>
<evidence type="ECO:0000313" key="4">
    <source>
        <dbReference type="Proteomes" id="UP000777303"/>
    </source>
</evidence>
<reference evidence="3" key="2">
    <citation type="submission" date="2021-04" db="EMBL/GenBank/DDBJ databases">
        <authorList>
            <person name="Gilroy R."/>
        </authorList>
    </citation>
    <scope>NUCLEOTIDE SEQUENCE</scope>
    <source>
        <strain evidence="3">F6-6636</strain>
    </source>
</reference>
<comment type="caution">
    <text evidence="3">The sequence shown here is derived from an EMBL/GenBank/DDBJ whole genome shotgun (WGS) entry which is preliminary data.</text>
</comment>
<gene>
    <name evidence="3" type="ORF">H9901_00125</name>
</gene>
<reference evidence="3" key="1">
    <citation type="journal article" date="2021" name="PeerJ">
        <title>Extensive microbial diversity within the chicken gut microbiome revealed by metagenomics and culture.</title>
        <authorList>
            <person name="Gilroy R."/>
            <person name="Ravi A."/>
            <person name="Getino M."/>
            <person name="Pursley I."/>
            <person name="Horton D.L."/>
            <person name="Alikhan N.F."/>
            <person name="Baker D."/>
            <person name="Gharbi K."/>
            <person name="Hall N."/>
            <person name="Watson M."/>
            <person name="Adriaenssens E.M."/>
            <person name="Foster-Nyarko E."/>
            <person name="Jarju S."/>
            <person name="Secka A."/>
            <person name="Antonio M."/>
            <person name="Oren A."/>
            <person name="Chaudhuri R.R."/>
            <person name="La Ragione R."/>
            <person name="Hildebrand F."/>
            <person name="Pallen M.J."/>
        </authorList>
    </citation>
    <scope>NUCLEOTIDE SEQUENCE</scope>
    <source>
        <strain evidence="3">F6-6636</strain>
    </source>
</reference>
<protein>
    <submittedName>
        <fullName evidence="3">Glycosyltransferase family 2 protein</fullName>
    </submittedName>
</protein>
<dbReference type="CDD" id="cd04187">
    <property type="entry name" value="DPM1_like_bac"/>
    <property type="match status" value="1"/>
</dbReference>
<feature type="transmembrane region" description="Helical" evidence="1">
    <location>
        <begin position="233"/>
        <end position="254"/>
    </location>
</feature>
<keyword evidence="1" id="KW-1133">Transmembrane helix</keyword>
<name>A0A948TI84_9LACO</name>
<dbReference type="InterPro" id="IPR001173">
    <property type="entry name" value="Glyco_trans_2-like"/>
</dbReference>
<dbReference type="EMBL" id="JAHLFS010000002">
    <property type="protein sequence ID" value="MBU3851108.1"/>
    <property type="molecule type" value="Genomic_DNA"/>
</dbReference>
<dbReference type="InterPro" id="IPR050256">
    <property type="entry name" value="Glycosyltransferase_2"/>
</dbReference>
<proteinExistence type="predicted"/>
<feature type="domain" description="Glycosyltransferase 2-like" evidence="2">
    <location>
        <begin position="6"/>
        <end position="169"/>
    </location>
</feature>
<dbReference type="InterPro" id="IPR029044">
    <property type="entry name" value="Nucleotide-diphossugar_trans"/>
</dbReference>